<dbReference type="AlphaFoldDB" id="A0ABD1H130"/>
<dbReference type="SUPFAM" id="SSF63411">
    <property type="entry name" value="LuxS/MPP-like metallohydrolase"/>
    <property type="match status" value="1"/>
</dbReference>
<keyword evidence="2" id="KW-1185">Reference proteome</keyword>
<accession>A0ABD1H130</accession>
<name>A0ABD1H130_SALDI</name>
<sequence length="146" mass="15945">MIKESIEGLFCKTISKFSSLAMQKLASDPEGLKGLAHFPCYIFALLSDVDSVVGHKGVEACARLTNWMYVNSLEIIAGPSSYLGHLIGHGEGSLFYILKKLGWATSLSAGESDWSCDFLSLPSLLISRMLAKEILSQKKQSPWSSI</sequence>
<organism evidence="1 2">
    <name type="scientific">Salvia divinorum</name>
    <name type="common">Maria pastora</name>
    <name type="synonym">Diviner's sage</name>
    <dbReference type="NCBI Taxonomy" id="28513"/>
    <lineage>
        <taxon>Eukaryota</taxon>
        <taxon>Viridiplantae</taxon>
        <taxon>Streptophyta</taxon>
        <taxon>Embryophyta</taxon>
        <taxon>Tracheophyta</taxon>
        <taxon>Spermatophyta</taxon>
        <taxon>Magnoliopsida</taxon>
        <taxon>eudicotyledons</taxon>
        <taxon>Gunneridae</taxon>
        <taxon>Pentapetalae</taxon>
        <taxon>asterids</taxon>
        <taxon>lamiids</taxon>
        <taxon>Lamiales</taxon>
        <taxon>Lamiaceae</taxon>
        <taxon>Nepetoideae</taxon>
        <taxon>Mentheae</taxon>
        <taxon>Salviinae</taxon>
        <taxon>Salvia</taxon>
        <taxon>Salvia subgen. Calosphace</taxon>
    </lineage>
</organism>
<dbReference type="GO" id="GO:0004222">
    <property type="term" value="F:metalloendopeptidase activity"/>
    <property type="evidence" value="ECO:0007669"/>
    <property type="project" value="UniProtKB-EC"/>
</dbReference>
<comment type="caution">
    <text evidence="1">The sequence shown here is derived from an EMBL/GenBank/DDBJ whole genome shotgun (WGS) entry which is preliminary data.</text>
</comment>
<dbReference type="InterPro" id="IPR011249">
    <property type="entry name" value="Metalloenz_LuxS/M16"/>
</dbReference>
<reference evidence="1 2" key="1">
    <citation type="submission" date="2024-06" db="EMBL/GenBank/DDBJ databases">
        <title>A chromosome level genome sequence of Diviner's sage (Salvia divinorum).</title>
        <authorList>
            <person name="Ford S.A."/>
            <person name="Ro D.-K."/>
            <person name="Ness R.W."/>
            <person name="Phillips M.A."/>
        </authorList>
    </citation>
    <scope>NUCLEOTIDE SEQUENCE [LARGE SCALE GENOMIC DNA]</scope>
    <source>
        <strain evidence="1">SAF-2024a</strain>
        <tissue evidence="1">Leaf</tissue>
    </source>
</reference>
<dbReference type="EC" id="3.4.24.56" evidence="1"/>
<dbReference type="Proteomes" id="UP001567538">
    <property type="component" value="Unassembled WGS sequence"/>
</dbReference>
<proteinExistence type="predicted"/>
<evidence type="ECO:0000313" key="1">
    <source>
        <dbReference type="EMBL" id="KAL1549962.1"/>
    </source>
</evidence>
<gene>
    <name evidence="1" type="ORF">AAHA92_17982</name>
</gene>
<keyword evidence="1" id="KW-0378">Hydrolase</keyword>
<evidence type="ECO:0000313" key="2">
    <source>
        <dbReference type="Proteomes" id="UP001567538"/>
    </source>
</evidence>
<dbReference type="EMBL" id="JBEAFC010000007">
    <property type="protein sequence ID" value="KAL1549962.1"/>
    <property type="molecule type" value="Genomic_DNA"/>
</dbReference>
<dbReference type="Gene3D" id="3.30.830.10">
    <property type="entry name" value="Metalloenzyme, LuxS/M16 peptidase-like"/>
    <property type="match status" value="1"/>
</dbReference>
<protein>
    <submittedName>
        <fullName evidence="1">Insulysin</fullName>
        <ecNumber evidence="1">3.4.24.56</ecNumber>
    </submittedName>
</protein>